<keyword evidence="1" id="KW-1133">Transmembrane helix</keyword>
<dbReference type="Gene3D" id="3.40.50.1000">
    <property type="entry name" value="HAD superfamily/HAD-like"/>
    <property type="match status" value="1"/>
</dbReference>
<keyword evidence="3" id="KW-1185">Reference proteome</keyword>
<organism evidence="2 3">
    <name type="scientific">Pisum sativum</name>
    <name type="common">Garden pea</name>
    <name type="synonym">Lathyrus oleraceus</name>
    <dbReference type="NCBI Taxonomy" id="3888"/>
    <lineage>
        <taxon>Eukaryota</taxon>
        <taxon>Viridiplantae</taxon>
        <taxon>Streptophyta</taxon>
        <taxon>Embryophyta</taxon>
        <taxon>Tracheophyta</taxon>
        <taxon>Spermatophyta</taxon>
        <taxon>Magnoliopsida</taxon>
        <taxon>eudicotyledons</taxon>
        <taxon>Gunneridae</taxon>
        <taxon>Pentapetalae</taxon>
        <taxon>rosids</taxon>
        <taxon>fabids</taxon>
        <taxon>Fabales</taxon>
        <taxon>Fabaceae</taxon>
        <taxon>Papilionoideae</taxon>
        <taxon>50 kb inversion clade</taxon>
        <taxon>NPAAA clade</taxon>
        <taxon>Hologalegina</taxon>
        <taxon>IRL clade</taxon>
        <taxon>Fabeae</taxon>
        <taxon>Lathyrus</taxon>
    </lineage>
</organism>
<dbReference type="InterPro" id="IPR023214">
    <property type="entry name" value="HAD_sf"/>
</dbReference>
<keyword evidence="1" id="KW-0472">Membrane</keyword>
<dbReference type="EMBL" id="JAMSHJ010000007">
    <property type="protein sequence ID" value="KAI5383225.1"/>
    <property type="molecule type" value="Genomic_DNA"/>
</dbReference>
<evidence type="ECO:0000313" key="3">
    <source>
        <dbReference type="Proteomes" id="UP001058974"/>
    </source>
</evidence>
<dbReference type="InterPro" id="IPR036412">
    <property type="entry name" value="HAD-like_sf"/>
</dbReference>
<gene>
    <name evidence="2" type="ORF">KIW84_070580</name>
</gene>
<evidence type="ECO:0000256" key="1">
    <source>
        <dbReference type="SAM" id="Phobius"/>
    </source>
</evidence>
<reference evidence="2 3" key="1">
    <citation type="journal article" date="2022" name="Nat. Genet.">
        <title>Improved pea reference genome and pan-genome highlight genomic features and evolutionary characteristics.</title>
        <authorList>
            <person name="Yang T."/>
            <person name="Liu R."/>
            <person name="Luo Y."/>
            <person name="Hu S."/>
            <person name="Wang D."/>
            <person name="Wang C."/>
            <person name="Pandey M.K."/>
            <person name="Ge S."/>
            <person name="Xu Q."/>
            <person name="Li N."/>
            <person name="Li G."/>
            <person name="Huang Y."/>
            <person name="Saxena R.K."/>
            <person name="Ji Y."/>
            <person name="Li M."/>
            <person name="Yan X."/>
            <person name="He Y."/>
            <person name="Liu Y."/>
            <person name="Wang X."/>
            <person name="Xiang C."/>
            <person name="Varshney R.K."/>
            <person name="Ding H."/>
            <person name="Gao S."/>
            <person name="Zong X."/>
        </authorList>
    </citation>
    <scope>NUCLEOTIDE SEQUENCE [LARGE SCALE GENOMIC DNA]</scope>
    <source>
        <strain evidence="2 3">cv. Zhongwan 6</strain>
    </source>
</reference>
<dbReference type="SUPFAM" id="SSF56784">
    <property type="entry name" value="HAD-like"/>
    <property type="match status" value="1"/>
</dbReference>
<protein>
    <submittedName>
        <fullName evidence="2">Uncharacterized protein</fullName>
    </submittedName>
</protein>
<accession>A0A9D4ZUR8</accession>
<dbReference type="PANTHER" id="PTHR20889:SF19">
    <property type="entry name" value="THIAMINE PHOSPHATE PHOSPHATASE-LIKE PROTEIN"/>
    <property type="match status" value="1"/>
</dbReference>
<dbReference type="PANTHER" id="PTHR20889">
    <property type="entry name" value="PHOSPHATASE, ORPHAN 1, 2"/>
    <property type="match status" value="1"/>
</dbReference>
<evidence type="ECO:0000313" key="2">
    <source>
        <dbReference type="EMBL" id="KAI5383225.1"/>
    </source>
</evidence>
<dbReference type="Pfam" id="PF06888">
    <property type="entry name" value="Put_Phosphatase"/>
    <property type="match status" value="1"/>
</dbReference>
<dbReference type="AlphaFoldDB" id="A0A9D4ZUR8"/>
<dbReference type="Gramene" id="Psat07G0058000-T2">
    <property type="protein sequence ID" value="KAI5383225.1"/>
    <property type="gene ID" value="KIW84_070580"/>
</dbReference>
<dbReference type="InterPro" id="IPR016965">
    <property type="entry name" value="Pase_PHOSPHO-typ"/>
</dbReference>
<comment type="caution">
    <text evidence="2">The sequence shown here is derived from an EMBL/GenBank/DDBJ whole genome shotgun (WGS) entry which is preliminary data.</text>
</comment>
<dbReference type="GO" id="GO:0016791">
    <property type="term" value="F:phosphatase activity"/>
    <property type="evidence" value="ECO:0007669"/>
    <property type="project" value="InterPro"/>
</dbReference>
<sequence>MVLSVVVFDFDRTIIDDDSDRWVINQMGLTNLFNQLRTTLPWTSLMDTIMQHLHSNGITIDNIAQSLKTAFLHPNIVSAIKSAHSLGLIQTQHLLMKRVVFMLLLFMIHYHCLLMIVTSALPICARVWL</sequence>
<keyword evidence="1" id="KW-0812">Transmembrane</keyword>
<dbReference type="Proteomes" id="UP001058974">
    <property type="component" value="Chromosome 7"/>
</dbReference>
<feature type="transmembrane region" description="Helical" evidence="1">
    <location>
        <begin position="99"/>
        <end position="123"/>
    </location>
</feature>
<proteinExistence type="predicted"/>
<name>A0A9D4ZUR8_PEA</name>